<dbReference type="PROSITE" id="PS50850">
    <property type="entry name" value="MFS"/>
    <property type="match status" value="1"/>
</dbReference>
<accession>A0ABU6MGY8</accession>
<feature type="transmembrane region" description="Helical" evidence="7">
    <location>
        <begin position="337"/>
        <end position="356"/>
    </location>
</feature>
<dbReference type="PANTHER" id="PTHR42718">
    <property type="entry name" value="MAJOR FACILITATOR SUPERFAMILY MULTIDRUG TRANSPORTER MFSC"/>
    <property type="match status" value="1"/>
</dbReference>
<proteinExistence type="predicted"/>
<feature type="transmembrane region" description="Helical" evidence="7">
    <location>
        <begin position="16"/>
        <end position="36"/>
    </location>
</feature>
<dbReference type="Gene3D" id="1.20.1250.20">
    <property type="entry name" value="MFS general substrate transporter like domains"/>
    <property type="match status" value="1"/>
</dbReference>
<dbReference type="EMBL" id="JARMAB010000018">
    <property type="protein sequence ID" value="MED1203941.1"/>
    <property type="molecule type" value="Genomic_DNA"/>
</dbReference>
<keyword evidence="10" id="KW-1185">Reference proteome</keyword>
<feature type="transmembrane region" description="Helical" evidence="7">
    <location>
        <begin position="172"/>
        <end position="192"/>
    </location>
</feature>
<protein>
    <submittedName>
        <fullName evidence="9">MFS transporter</fullName>
    </submittedName>
</protein>
<keyword evidence="2" id="KW-0813">Transport</keyword>
<dbReference type="InterPro" id="IPR036259">
    <property type="entry name" value="MFS_trans_sf"/>
</dbReference>
<feature type="transmembrane region" description="Helical" evidence="7">
    <location>
        <begin position="362"/>
        <end position="381"/>
    </location>
</feature>
<comment type="subcellular location">
    <subcellularLocation>
        <location evidence="1">Cell membrane</location>
        <topology evidence="1">Multi-pass membrane protein</topology>
    </subcellularLocation>
</comment>
<sequence>MESEELMNKEKFNGHWYVVATVCIGAFMAALDASIINVALPKLQQQFHTGMNDIEWVSLAYLLSLASLILIFGRLADMIGRSLLYKIGFALFSISSLFCGLATTLTILVAFRVLQGIGAALLQANSVSIITFATPKKDLGKAIGIQASAQGIGLSLGPVIGGALLSLVSWKWLFFINLPVGVIGMLLGIRFLPKDLKGRVHTKFDYKGAVFLIPSLISIIYILNMGLKNGWSSPFIICCYGIAVVFTYLFLRIEKKQAEPLIDLSLFKNSAFTFGNITGIMSFMVMYAVLLLTPYYLNQVKHLPIFYASFLITVIPIGMTISTPISGMMTDRHGPAVPSLLGLSMATIGSLMLTFIDVTGTYIITSIGLFLVGLGIGMFTPPNNSSVMGNVPKNVIGITGGILNMSRTLGMGLGVTLGGLIYQFFFRTYEASNPGHLLLTFRSSYFVITICSLLTLLLTFNNYKKKLKHNDRLHSKEVGV</sequence>
<feature type="domain" description="Major facilitator superfamily (MFS) profile" evidence="8">
    <location>
        <begin position="18"/>
        <end position="467"/>
    </location>
</feature>
<evidence type="ECO:0000259" key="8">
    <source>
        <dbReference type="PROSITE" id="PS50850"/>
    </source>
</evidence>
<feature type="transmembrane region" description="Helical" evidence="7">
    <location>
        <begin position="204"/>
        <end position="225"/>
    </location>
</feature>
<feature type="transmembrane region" description="Helical" evidence="7">
    <location>
        <begin position="56"/>
        <end position="75"/>
    </location>
</feature>
<dbReference type="SUPFAM" id="SSF103473">
    <property type="entry name" value="MFS general substrate transporter"/>
    <property type="match status" value="1"/>
</dbReference>
<organism evidence="9 10">
    <name type="scientific">Heyndrickxia acidicola</name>
    <dbReference type="NCBI Taxonomy" id="209389"/>
    <lineage>
        <taxon>Bacteria</taxon>
        <taxon>Bacillati</taxon>
        <taxon>Bacillota</taxon>
        <taxon>Bacilli</taxon>
        <taxon>Bacillales</taxon>
        <taxon>Bacillaceae</taxon>
        <taxon>Heyndrickxia</taxon>
    </lineage>
</organism>
<comment type="caution">
    <text evidence="9">The sequence shown here is derived from an EMBL/GenBank/DDBJ whole genome shotgun (WGS) entry which is preliminary data.</text>
</comment>
<dbReference type="RefSeq" id="WP_066265182.1">
    <property type="nucleotide sequence ID" value="NZ_JARMAB010000018.1"/>
</dbReference>
<reference evidence="9 10" key="1">
    <citation type="submission" date="2023-03" db="EMBL/GenBank/DDBJ databases">
        <title>Bacillus Genome Sequencing.</title>
        <authorList>
            <person name="Dunlap C."/>
        </authorList>
    </citation>
    <scope>NUCLEOTIDE SEQUENCE [LARGE SCALE GENOMIC DNA]</scope>
    <source>
        <strain evidence="9 10">B-23453</strain>
    </source>
</reference>
<keyword evidence="6 7" id="KW-0472">Membrane</keyword>
<evidence type="ECO:0000256" key="3">
    <source>
        <dbReference type="ARBA" id="ARBA00022475"/>
    </source>
</evidence>
<dbReference type="InterPro" id="IPR004638">
    <property type="entry name" value="EmrB-like"/>
</dbReference>
<evidence type="ECO:0000256" key="4">
    <source>
        <dbReference type="ARBA" id="ARBA00022692"/>
    </source>
</evidence>
<evidence type="ECO:0000256" key="1">
    <source>
        <dbReference type="ARBA" id="ARBA00004651"/>
    </source>
</evidence>
<evidence type="ECO:0000256" key="7">
    <source>
        <dbReference type="SAM" id="Phobius"/>
    </source>
</evidence>
<feature type="transmembrane region" description="Helical" evidence="7">
    <location>
        <begin position="305"/>
        <end position="325"/>
    </location>
</feature>
<feature type="transmembrane region" description="Helical" evidence="7">
    <location>
        <begin position="87"/>
        <end position="111"/>
    </location>
</feature>
<evidence type="ECO:0000256" key="5">
    <source>
        <dbReference type="ARBA" id="ARBA00022989"/>
    </source>
</evidence>
<dbReference type="CDD" id="cd17321">
    <property type="entry name" value="MFS_MMR_MDR_like"/>
    <property type="match status" value="1"/>
</dbReference>
<dbReference type="PRINTS" id="PR01036">
    <property type="entry name" value="TCRTETB"/>
</dbReference>
<feature type="transmembrane region" description="Helical" evidence="7">
    <location>
        <begin position="231"/>
        <end position="251"/>
    </location>
</feature>
<dbReference type="Gene3D" id="1.20.1720.10">
    <property type="entry name" value="Multidrug resistance protein D"/>
    <property type="match status" value="1"/>
</dbReference>
<keyword evidence="3" id="KW-1003">Cell membrane</keyword>
<evidence type="ECO:0000256" key="6">
    <source>
        <dbReference type="ARBA" id="ARBA00023136"/>
    </source>
</evidence>
<keyword evidence="4 7" id="KW-0812">Transmembrane</keyword>
<evidence type="ECO:0000256" key="2">
    <source>
        <dbReference type="ARBA" id="ARBA00022448"/>
    </source>
</evidence>
<dbReference type="NCBIfam" id="TIGR00711">
    <property type="entry name" value="efflux_EmrB"/>
    <property type="match status" value="1"/>
</dbReference>
<name>A0ABU6MGY8_9BACI</name>
<evidence type="ECO:0000313" key="10">
    <source>
        <dbReference type="Proteomes" id="UP001341444"/>
    </source>
</evidence>
<feature type="transmembrane region" description="Helical" evidence="7">
    <location>
        <begin position="445"/>
        <end position="463"/>
    </location>
</feature>
<dbReference type="InterPro" id="IPR020846">
    <property type="entry name" value="MFS_dom"/>
</dbReference>
<dbReference type="PANTHER" id="PTHR42718:SF46">
    <property type="entry name" value="BLR6921 PROTEIN"/>
    <property type="match status" value="1"/>
</dbReference>
<feature type="transmembrane region" description="Helical" evidence="7">
    <location>
        <begin position="271"/>
        <end position="293"/>
    </location>
</feature>
<dbReference type="Proteomes" id="UP001341444">
    <property type="component" value="Unassembled WGS sequence"/>
</dbReference>
<keyword evidence="5 7" id="KW-1133">Transmembrane helix</keyword>
<feature type="transmembrane region" description="Helical" evidence="7">
    <location>
        <begin position="402"/>
        <end position="425"/>
    </location>
</feature>
<gene>
    <name evidence="9" type="ORF">P4T90_12845</name>
</gene>
<dbReference type="Pfam" id="PF07690">
    <property type="entry name" value="MFS_1"/>
    <property type="match status" value="1"/>
</dbReference>
<dbReference type="InterPro" id="IPR011701">
    <property type="entry name" value="MFS"/>
</dbReference>
<evidence type="ECO:0000313" key="9">
    <source>
        <dbReference type="EMBL" id="MED1203941.1"/>
    </source>
</evidence>